<feature type="compositionally biased region" description="Basic and acidic residues" evidence="3">
    <location>
        <begin position="33"/>
        <end position="53"/>
    </location>
</feature>
<evidence type="ECO:0000256" key="2">
    <source>
        <dbReference type="PIRSR" id="PIRSR605754-1"/>
    </source>
</evidence>
<dbReference type="Gene3D" id="2.40.260.10">
    <property type="entry name" value="Sortase"/>
    <property type="match status" value="1"/>
</dbReference>
<dbReference type="GO" id="GO:0016787">
    <property type="term" value="F:hydrolase activity"/>
    <property type="evidence" value="ECO:0007669"/>
    <property type="project" value="UniProtKB-KW"/>
</dbReference>
<gene>
    <name evidence="5" type="ORF">K8U72_06840</name>
</gene>
<name>A0A921GGB8_9ACTN</name>
<evidence type="ECO:0000256" key="3">
    <source>
        <dbReference type="SAM" id="MobiDB-lite"/>
    </source>
</evidence>
<feature type="region of interest" description="Disordered" evidence="3">
    <location>
        <begin position="1"/>
        <end position="110"/>
    </location>
</feature>
<dbReference type="AlphaFoldDB" id="A0A921GGB8"/>
<keyword evidence="4" id="KW-0812">Transmembrane</keyword>
<reference evidence="5" key="1">
    <citation type="journal article" date="2021" name="PeerJ">
        <title>Extensive microbial diversity within the chicken gut microbiome revealed by metagenomics and culture.</title>
        <authorList>
            <person name="Gilroy R."/>
            <person name="Ravi A."/>
            <person name="Getino M."/>
            <person name="Pursley I."/>
            <person name="Horton D.L."/>
            <person name="Alikhan N.F."/>
            <person name="Baker D."/>
            <person name="Gharbi K."/>
            <person name="Hall N."/>
            <person name="Watson M."/>
            <person name="Adriaenssens E.M."/>
            <person name="Foster-Nyarko E."/>
            <person name="Jarju S."/>
            <person name="Secka A."/>
            <person name="Antonio M."/>
            <person name="Oren A."/>
            <person name="Chaudhuri R.R."/>
            <person name="La Ragione R."/>
            <person name="Hildebrand F."/>
            <person name="Pallen M.J."/>
        </authorList>
    </citation>
    <scope>NUCLEOTIDE SEQUENCE</scope>
    <source>
        <strain evidence="5">CHK124-7917</strain>
    </source>
</reference>
<feature type="active site" description="Acyl-thioester intermediate" evidence="2">
    <location>
        <position position="340"/>
    </location>
</feature>
<feature type="compositionally biased region" description="Basic and acidic residues" evidence="3">
    <location>
        <begin position="1"/>
        <end position="12"/>
    </location>
</feature>
<keyword evidence="4" id="KW-0472">Membrane</keyword>
<dbReference type="CDD" id="cd05826">
    <property type="entry name" value="Sortase_B"/>
    <property type="match status" value="1"/>
</dbReference>
<keyword evidence="4" id="KW-1133">Transmembrane helix</keyword>
<dbReference type="Proteomes" id="UP000697330">
    <property type="component" value="Unassembled WGS sequence"/>
</dbReference>
<dbReference type="InterPro" id="IPR009835">
    <property type="entry name" value="SrtB"/>
</dbReference>
<organism evidence="5 6">
    <name type="scientific">Thermophilibacter provencensis</name>
    <dbReference type="NCBI Taxonomy" id="1852386"/>
    <lineage>
        <taxon>Bacteria</taxon>
        <taxon>Bacillati</taxon>
        <taxon>Actinomycetota</taxon>
        <taxon>Coriobacteriia</taxon>
        <taxon>Coriobacteriales</taxon>
        <taxon>Atopobiaceae</taxon>
        <taxon>Thermophilibacter</taxon>
    </lineage>
</organism>
<dbReference type="EMBL" id="DYWQ01000096">
    <property type="protein sequence ID" value="HJF45481.1"/>
    <property type="molecule type" value="Genomic_DNA"/>
</dbReference>
<protein>
    <submittedName>
        <fullName evidence="5">Class B sortase</fullName>
    </submittedName>
</protein>
<reference evidence="5" key="2">
    <citation type="submission" date="2021-09" db="EMBL/GenBank/DDBJ databases">
        <authorList>
            <person name="Gilroy R."/>
        </authorList>
    </citation>
    <scope>NUCLEOTIDE SEQUENCE</scope>
    <source>
        <strain evidence="5">CHK124-7917</strain>
    </source>
</reference>
<comment type="caution">
    <text evidence="5">The sequence shown here is derived from an EMBL/GenBank/DDBJ whole genome shotgun (WGS) entry which is preliminary data.</text>
</comment>
<evidence type="ECO:0000313" key="5">
    <source>
        <dbReference type="EMBL" id="HJF45481.1"/>
    </source>
</evidence>
<evidence type="ECO:0000256" key="4">
    <source>
        <dbReference type="SAM" id="Phobius"/>
    </source>
</evidence>
<evidence type="ECO:0000256" key="1">
    <source>
        <dbReference type="ARBA" id="ARBA00022801"/>
    </source>
</evidence>
<feature type="transmembrane region" description="Helical" evidence="4">
    <location>
        <begin position="115"/>
        <end position="140"/>
    </location>
</feature>
<dbReference type="RefSeq" id="WP_274959240.1">
    <property type="nucleotide sequence ID" value="NZ_DYWQ01000096.1"/>
</dbReference>
<feature type="active site" description="Proton donor/acceptor" evidence="2">
    <location>
        <position position="243"/>
    </location>
</feature>
<dbReference type="InterPro" id="IPR005754">
    <property type="entry name" value="Sortase"/>
</dbReference>
<feature type="compositionally biased region" description="Low complexity" evidence="3">
    <location>
        <begin position="13"/>
        <end position="31"/>
    </location>
</feature>
<keyword evidence="1" id="KW-0378">Hydrolase</keyword>
<dbReference type="SUPFAM" id="SSF63817">
    <property type="entry name" value="Sortase"/>
    <property type="match status" value="1"/>
</dbReference>
<sequence length="369" mass="40335">MASHFKQPEGTDPRGFARPSRPSSRSAQAAPHHATDDDPSRRLRTRRGGDESYHAPAGNPHAAGMPRASEGFVSVVSDPGGSSRGHDRRRREPRFVETDPYDLSGRRSRDPKKRVARVLSVILFVVGIGLIAAAAGMFIYNQWQYGEQERINEELAEYATLSDDGSTAPQVDWEGLKAVNGDVVGWVQIPGTGVNYPVYQAQDNEKYLHTSAEGTYSLGGQIFLDYENAKPGMVDAQTIIYGHHLRNGSMFKPVSDMQDQQVFDSISTVWYVTEEASYELEPLFIYQTTADDTNVRQLNFGSTDELHAYLSGLLGQAVASRGDAAQVINGMTKALSLCTCYYEDSDKGRVILVCALKSEAAAATAAASE</sequence>
<dbReference type="Pfam" id="PF04203">
    <property type="entry name" value="Sortase"/>
    <property type="match status" value="1"/>
</dbReference>
<accession>A0A921GGB8</accession>
<evidence type="ECO:0000313" key="6">
    <source>
        <dbReference type="Proteomes" id="UP000697330"/>
    </source>
</evidence>
<dbReference type="InterPro" id="IPR023365">
    <property type="entry name" value="Sortase_dom-sf"/>
</dbReference>
<proteinExistence type="predicted"/>